<dbReference type="Gene3D" id="3.30.40.190">
    <property type="match status" value="1"/>
</dbReference>
<dbReference type="Pfam" id="PF16786">
    <property type="entry name" value="RecA_dep_nuc"/>
    <property type="match status" value="1"/>
</dbReference>
<dbReference type="EMBL" id="AP027041">
    <property type="protein sequence ID" value="BDU17544.1"/>
    <property type="molecule type" value="Genomic_DNA"/>
</dbReference>
<proteinExistence type="predicted"/>
<name>A0ABM8DG08_9GAMM</name>
<keyword evidence="2" id="KW-1185">Reference proteome</keyword>
<sequence>MKTGRSTSAPTIAQAHRFALIKEIGCICCWIKGVPNVPAEIHHLTIGGKHGQKRRGHDCTIGLCQWHHRGVLPYIGAQLAAGLGPSYALEPRRFREEFGADDLLLDFQNQAIAMAVAA</sequence>
<evidence type="ECO:0000313" key="1">
    <source>
        <dbReference type="EMBL" id="BDU17544.1"/>
    </source>
</evidence>
<reference evidence="1 2" key="1">
    <citation type="journal article" date="2023" name="Int. J. Syst. Evol. Microbiol.">
        <title>Physiological and genomic analyses of cobalamin (vitamin B12)-auxotrophy of Lysobacter auxotrophicus sp. nov., a methionine-auxotrophic chitinolytic bacterium isolated from chitin-treated soil.</title>
        <authorList>
            <person name="Saito A."/>
            <person name="Dohra H."/>
            <person name="Hamada M."/>
            <person name="Moriuchi R."/>
            <person name="Kotsuchibashi Y."/>
            <person name="Mori K."/>
        </authorList>
    </citation>
    <scope>NUCLEOTIDE SEQUENCE [LARGE SCALE GENOMIC DNA]</scope>
    <source>
        <strain evidence="1 2">5-21a</strain>
    </source>
</reference>
<accession>A0ABM8DG08</accession>
<evidence type="ECO:0000313" key="2">
    <source>
        <dbReference type="Proteomes" id="UP001317822"/>
    </source>
</evidence>
<protein>
    <submittedName>
        <fullName evidence="1">Ref family recombination enhancement nuclease</fullName>
    </submittedName>
</protein>
<dbReference type="RefSeq" id="WP_281779470.1">
    <property type="nucleotide sequence ID" value="NZ_AP027041.1"/>
</dbReference>
<dbReference type="InterPro" id="IPR031875">
    <property type="entry name" value="RecA_dep_nuc"/>
</dbReference>
<dbReference type="Proteomes" id="UP001317822">
    <property type="component" value="Chromosome"/>
</dbReference>
<gene>
    <name evidence="1" type="ORF">LA521A_27450</name>
</gene>
<organism evidence="1 2">
    <name type="scientific">Lysobacter auxotrophicus</name>
    <dbReference type="NCBI Taxonomy" id="2992573"/>
    <lineage>
        <taxon>Bacteria</taxon>
        <taxon>Pseudomonadati</taxon>
        <taxon>Pseudomonadota</taxon>
        <taxon>Gammaproteobacteria</taxon>
        <taxon>Lysobacterales</taxon>
        <taxon>Lysobacteraceae</taxon>
        <taxon>Lysobacter</taxon>
    </lineage>
</organism>